<gene>
    <name evidence="7" type="ORF">NW766_011946</name>
</gene>
<name>A0A9W8U537_9HYPO</name>
<dbReference type="Proteomes" id="UP001152130">
    <property type="component" value="Unassembled WGS sequence"/>
</dbReference>
<dbReference type="InterPro" id="IPR001841">
    <property type="entry name" value="Znf_RING"/>
</dbReference>
<organism evidence="7 8">
    <name type="scientific">Fusarium irregulare</name>
    <dbReference type="NCBI Taxonomy" id="2494466"/>
    <lineage>
        <taxon>Eukaryota</taxon>
        <taxon>Fungi</taxon>
        <taxon>Dikarya</taxon>
        <taxon>Ascomycota</taxon>
        <taxon>Pezizomycotina</taxon>
        <taxon>Sordariomycetes</taxon>
        <taxon>Hypocreomycetidae</taxon>
        <taxon>Hypocreales</taxon>
        <taxon>Nectriaceae</taxon>
        <taxon>Fusarium</taxon>
        <taxon>Fusarium incarnatum-equiseti species complex</taxon>
    </lineage>
</organism>
<feature type="compositionally biased region" description="Polar residues" evidence="5">
    <location>
        <begin position="15"/>
        <end position="25"/>
    </location>
</feature>
<evidence type="ECO:0000313" key="8">
    <source>
        <dbReference type="Proteomes" id="UP001152130"/>
    </source>
</evidence>
<keyword evidence="8" id="KW-1185">Reference proteome</keyword>
<dbReference type="OrthoDB" id="654191at2759"/>
<keyword evidence="3" id="KW-0862">Zinc</keyword>
<accession>A0A9W8U537</accession>
<sequence>MSSTLDYWPPIQEAIATNNDPSQPNSTAKVQCPICMDEIAVTSFPHVAPRAGDNPDIDPTQGEILMCGHVLCQACRTHHGAAGNRGHSCPMCRADLGCTDCGKSSKVATIPKEGSPSAIPDIAKGDNGGRCTDCNAKRWFNELIEQGEWPNGLADIEPGFVPLFYHVVDKLEAENKAVTKDTINETFSNIVRSEFTGMIGKRAEAIYNRSVTTCNRWFENKPARMMKDRTAGPEAGDEALRRRVAHRQQLFQALMDSYDEELQAKYVGPITVEEAQIESHSHRMISMLEWEGGRSPGVIEDILRRRTERRQARARAPLRADRSENDPEERAGRVRNLLRAGRSENGPADIPPRARAPLSERDPHSAAARQQMAHDFAQMIRMQLSGPGFHPGPRFPMNGMPRMGAMGVPQHDDSADIADMPRGNAMNMGANELPGLIDRMDLEDGSIVEYHSDGDGGTVEYRFHFIGLEDSDFEAED</sequence>
<evidence type="ECO:0000313" key="7">
    <source>
        <dbReference type="EMBL" id="KAJ4004089.1"/>
    </source>
</evidence>
<feature type="domain" description="RING-type" evidence="6">
    <location>
        <begin position="32"/>
        <end position="93"/>
    </location>
</feature>
<keyword evidence="2 4" id="KW-0863">Zinc-finger</keyword>
<evidence type="ECO:0000256" key="3">
    <source>
        <dbReference type="ARBA" id="ARBA00022833"/>
    </source>
</evidence>
<dbReference type="PROSITE" id="PS50089">
    <property type="entry name" value="ZF_RING_2"/>
    <property type="match status" value="1"/>
</dbReference>
<dbReference type="GO" id="GO:0008270">
    <property type="term" value="F:zinc ion binding"/>
    <property type="evidence" value="ECO:0007669"/>
    <property type="project" value="UniProtKB-KW"/>
</dbReference>
<feature type="region of interest" description="Disordered" evidence="5">
    <location>
        <begin position="1"/>
        <end position="25"/>
    </location>
</feature>
<reference evidence="7" key="1">
    <citation type="submission" date="2022-10" db="EMBL/GenBank/DDBJ databases">
        <title>Fusarium specimens isolated from Avocado Roots.</title>
        <authorList>
            <person name="Stajich J."/>
            <person name="Roper C."/>
            <person name="Heimlech-Rivalta G."/>
        </authorList>
    </citation>
    <scope>NUCLEOTIDE SEQUENCE</scope>
    <source>
        <strain evidence="7">CF00143</strain>
    </source>
</reference>
<dbReference type="SUPFAM" id="SSF57850">
    <property type="entry name" value="RING/U-box"/>
    <property type="match status" value="1"/>
</dbReference>
<evidence type="ECO:0000256" key="4">
    <source>
        <dbReference type="PROSITE-ProRule" id="PRU00175"/>
    </source>
</evidence>
<evidence type="ECO:0000256" key="5">
    <source>
        <dbReference type="SAM" id="MobiDB-lite"/>
    </source>
</evidence>
<dbReference type="AlphaFoldDB" id="A0A9W8U537"/>
<dbReference type="InterPro" id="IPR018957">
    <property type="entry name" value="Znf_C3HC4_RING-type"/>
</dbReference>
<proteinExistence type="predicted"/>
<dbReference type="Gene3D" id="3.30.40.10">
    <property type="entry name" value="Zinc/RING finger domain, C3HC4 (zinc finger)"/>
    <property type="match status" value="1"/>
</dbReference>
<feature type="region of interest" description="Disordered" evidence="5">
    <location>
        <begin position="309"/>
        <end position="370"/>
    </location>
</feature>
<keyword evidence="1" id="KW-0479">Metal-binding</keyword>
<evidence type="ECO:0000256" key="1">
    <source>
        <dbReference type="ARBA" id="ARBA00022723"/>
    </source>
</evidence>
<dbReference type="InterPro" id="IPR013083">
    <property type="entry name" value="Znf_RING/FYVE/PHD"/>
</dbReference>
<comment type="caution">
    <text evidence="7">The sequence shown here is derived from an EMBL/GenBank/DDBJ whole genome shotgun (WGS) entry which is preliminary data.</text>
</comment>
<dbReference type="EMBL" id="JAPDHF010000025">
    <property type="protein sequence ID" value="KAJ4004089.1"/>
    <property type="molecule type" value="Genomic_DNA"/>
</dbReference>
<dbReference type="Pfam" id="PF00097">
    <property type="entry name" value="zf-C3HC4"/>
    <property type="match status" value="1"/>
</dbReference>
<feature type="compositionally biased region" description="Basic and acidic residues" evidence="5">
    <location>
        <begin position="318"/>
        <end position="332"/>
    </location>
</feature>
<protein>
    <recommendedName>
        <fullName evidence="6">RING-type domain-containing protein</fullName>
    </recommendedName>
</protein>
<evidence type="ECO:0000259" key="6">
    <source>
        <dbReference type="PROSITE" id="PS50089"/>
    </source>
</evidence>
<dbReference type="SMART" id="SM00184">
    <property type="entry name" value="RING"/>
    <property type="match status" value="1"/>
</dbReference>
<evidence type="ECO:0000256" key="2">
    <source>
        <dbReference type="ARBA" id="ARBA00022771"/>
    </source>
</evidence>